<protein>
    <submittedName>
        <fullName evidence="2">Uncharacterized protein</fullName>
    </submittedName>
</protein>
<evidence type="ECO:0000313" key="2">
    <source>
        <dbReference type="EMBL" id="ACH62215.1"/>
    </source>
</evidence>
<feature type="region of interest" description="Disordered" evidence="1">
    <location>
        <begin position="86"/>
        <end position="127"/>
    </location>
</feature>
<gene>
    <name evidence="2" type="primary">248</name>
    <name evidence="2" type="ORF">MYRNA_248</name>
</gene>
<evidence type="ECO:0000256" key="1">
    <source>
        <dbReference type="SAM" id="MobiDB-lite"/>
    </source>
</evidence>
<sequence>MAIVEFDDGSKLDLTEEEFLLYLKATGKYVEPKSQAEKVAEAMAKLRNGEGVQPGDNSIVQAKQPEPVQETPAPKRLDAERAAQAAALAQAEQKKATPAAPKPSGVPTPAQMPRRIGSSPATDLDRPKTVLRIPVTEKEYNIVRVLKEYHRMGKVVGGKGITTKQVAQVLDISEMSVSGFLSGLFQNQRGVIKSIRNTWVLAPWALRADWDVMAYPNNHWPPKEGIPTS</sequence>
<evidence type="ECO:0000313" key="3">
    <source>
        <dbReference type="Proteomes" id="UP000001849"/>
    </source>
</evidence>
<dbReference type="KEGG" id="vg:6920708"/>
<keyword evidence="3" id="KW-1185">Reference proteome</keyword>
<dbReference type="GeneID" id="6920708"/>
<reference evidence="2 3" key="1">
    <citation type="submission" date="2008-06" db="EMBL/GenBank/DDBJ databases">
        <authorList>
            <person name="Smith A.L."/>
            <person name="Paladin E.C."/>
            <person name="Jacobs-Sera D."/>
            <person name="Hendirx R.W."/>
            <person name="Hatfull G.F."/>
        </authorList>
    </citation>
    <scope>NUCLEOTIDE SEQUENCE [LARGE SCALE GENOMIC DNA]</scope>
</reference>
<dbReference type="EMBL" id="EU826466">
    <property type="protein sequence ID" value="ACH62215.1"/>
    <property type="molecule type" value="Genomic_DNA"/>
</dbReference>
<feature type="region of interest" description="Disordered" evidence="1">
    <location>
        <begin position="48"/>
        <end position="73"/>
    </location>
</feature>
<proteinExistence type="predicted"/>
<organism evidence="2 3">
    <name type="scientific">Mycobacterium phage Myrna</name>
    <dbReference type="NCBI Taxonomy" id="546805"/>
    <lineage>
        <taxon>Viruses</taxon>
        <taxon>Duplodnaviria</taxon>
        <taxon>Heunggongvirae</taxon>
        <taxon>Uroviricota</taxon>
        <taxon>Caudoviricetes</taxon>
        <taxon>Ceeclamvirinae</taxon>
        <taxon>Myrnavirus</taxon>
        <taxon>Myrnavirus myrna</taxon>
    </lineage>
</organism>
<accession>B5LJL8</accession>
<dbReference type="Proteomes" id="UP000001849">
    <property type="component" value="Segment"/>
</dbReference>
<dbReference type="RefSeq" id="YP_002225125.1">
    <property type="nucleotide sequence ID" value="NC_011273.1"/>
</dbReference>
<name>B5LJL8_9CAUD</name>